<feature type="region of interest" description="Disordered" evidence="4">
    <location>
        <begin position="641"/>
        <end position="690"/>
    </location>
</feature>
<dbReference type="PANTHER" id="PTHR10340">
    <property type="entry name" value="SPHINGOMYELIN PHOSPHODIESTERASE"/>
    <property type="match status" value="1"/>
</dbReference>
<dbReference type="PANTHER" id="PTHR10340:SF34">
    <property type="entry name" value="SPHINGOMYELIN PHOSPHODIESTERASE"/>
    <property type="match status" value="1"/>
</dbReference>
<evidence type="ECO:0000256" key="2">
    <source>
        <dbReference type="ARBA" id="ARBA00023157"/>
    </source>
</evidence>
<dbReference type="RefSeq" id="XP_018147464.1">
    <property type="nucleotide sequence ID" value="XM_018282833.1"/>
</dbReference>
<dbReference type="InterPro" id="IPR008139">
    <property type="entry name" value="SaposinB_dom"/>
</dbReference>
<dbReference type="STRING" id="1380566.A0A179FZU9"/>
<dbReference type="GeneID" id="28846827"/>
<proteinExistence type="predicted"/>
<dbReference type="KEGG" id="pchm:VFPPC_03317"/>
<accession>A0A179FZU9</accession>
<sequence>MRLLPALSALVACHVGFGWAELHHEKIQRSLEARTWAHETRDLTDIFGSMKTCDGCQSILSVLKGLVKDGDETLISLGGRLCKSGTDYDEEFCKGVVEREAPSIASIIRTMEVGSPSSTQFCMSFLGVCSAPKIATWNVEFASKKPCSVTKNEKVSGKKPIQVIHYSDIHIDPLYEKGSSTNCKKPTCCRSYTKDDEPGKTKNPAGEFGDHHCDTPITLEKSMYSFIKKEFPNAAFSLFTGDIVDHGLWNTSKPYNEDLIEHSYEMMTDNLNLVYGTAGNHEAHPPNIFEPKSVGNDTQWVYDTLSKEWSRWIGNSSLEEAKAVGAYSTKYPKGNLRVISLNTNMYYRLNFILYQKELEKDPNGQIAWLAKELDAAEKANENVYIIGHMPLGEADALPDGSNYFDQVVNRYSNTIKAMFFGHTHLDHFEISYSNYKERTHNNAVAISYICPSLTPTSGMPSFRVYDVDPDTFAVLDAKTFLADMNDKNFQTNGPTWKQYYSAKEVYGDIISPRMTDAKAELSPSFWHNVTVAFEKNQTSFDAYMARKSRGWKADKQCAEKCRETEICGLRAGRAQDNCWVPTPGVHFSKRDELEHNHNKHDECGTSVSRDILSSLARRVDLLEIVQERFLAEKATIPPIIVRREEPSSSASPSPTQTEDTCVSETLNPTGSGTTTGGTTVPTTKGNAAGGLGPMALWAMGAFALLAL</sequence>
<comment type="caution">
    <text evidence="7">The sequence shown here is derived from an EMBL/GenBank/DDBJ whole genome shotgun (WGS) entry which is preliminary data.</text>
</comment>
<dbReference type="SMART" id="SM00741">
    <property type="entry name" value="SapB"/>
    <property type="match status" value="1"/>
</dbReference>
<name>A0A179FZU9_METCM</name>
<dbReference type="SUPFAM" id="SSF56300">
    <property type="entry name" value="Metallo-dependent phosphatases"/>
    <property type="match status" value="1"/>
</dbReference>
<feature type="domain" description="Saposin B-type" evidence="6">
    <location>
        <begin position="49"/>
        <end position="133"/>
    </location>
</feature>
<evidence type="ECO:0000313" key="8">
    <source>
        <dbReference type="Proteomes" id="UP000078397"/>
    </source>
</evidence>
<feature type="compositionally biased region" description="Polar residues" evidence="4">
    <location>
        <begin position="655"/>
        <end position="668"/>
    </location>
</feature>
<keyword evidence="5" id="KW-0732">Signal</keyword>
<organism evidence="7 8">
    <name type="scientific">Pochonia chlamydosporia 170</name>
    <dbReference type="NCBI Taxonomy" id="1380566"/>
    <lineage>
        <taxon>Eukaryota</taxon>
        <taxon>Fungi</taxon>
        <taxon>Dikarya</taxon>
        <taxon>Ascomycota</taxon>
        <taxon>Pezizomycotina</taxon>
        <taxon>Sordariomycetes</taxon>
        <taxon>Hypocreomycetidae</taxon>
        <taxon>Hypocreales</taxon>
        <taxon>Clavicipitaceae</taxon>
        <taxon>Pochonia</taxon>
    </lineage>
</organism>
<protein>
    <submittedName>
        <fullName evidence="7">Sphingomyelin phosphodiesterase</fullName>
    </submittedName>
</protein>
<dbReference type="Pfam" id="PF00149">
    <property type="entry name" value="Metallophos"/>
    <property type="match status" value="1"/>
</dbReference>
<gene>
    <name evidence="7" type="ORF">VFPPC_03317</name>
</gene>
<dbReference type="CDD" id="cd00842">
    <property type="entry name" value="MPP_ASMase"/>
    <property type="match status" value="1"/>
</dbReference>
<dbReference type="InterPro" id="IPR004843">
    <property type="entry name" value="Calcineurin-like_PHP"/>
</dbReference>
<dbReference type="AlphaFoldDB" id="A0A179FZU9"/>
<dbReference type="InterPro" id="IPR041805">
    <property type="entry name" value="ASMase/PPN1_MPP"/>
</dbReference>
<dbReference type="GO" id="GO:0008081">
    <property type="term" value="F:phosphoric diester hydrolase activity"/>
    <property type="evidence" value="ECO:0007669"/>
    <property type="project" value="TreeGrafter"/>
</dbReference>
<evidence type="ECO:0000313" key="7">
    <source>
        <dbReference type="EMBL" id="OAQ70927.1"/>
    </source>
</evidence>
<keyword evidence="2" id="KW-1015">Disulfide bond</keyword>
<dbReference type="InterPro" id="IPR029052">
    <property type="entry name" value="Metallo-depent_PP-like"/>
</dbReference>
<dbReference type="OrthoDB" id="282973at2759"/>
<reference evidence="7 8" key="1">
    <citation type="journal article" date="2016" name="PLoS Pathog.">
        <title>Biosynthesis of antibiotic leucinostatins in bio-control fungus Purpureocillium lilacinum and their inhibition on phytophthora revealed by genome mining.</title>
        <authorList>
            <person name="Wang G."/>
            <person name="Liu Z."/>
            <person name="Lin R."/>
            <person name="Li E."/>
            <person name="Mao Z."/>
            <person name="Ling J."/>
            <person name="Yang Y."/>
            <person name="Yin W.B."/>
            <person name="Xie B."/>
        </authorList>
    </citation>
    <scope>NUCLEOTIDE SEQUENCE [LARGE SCALE GENOMIC DNA]</scope>
    <source>
        <strain evidence="7">170</strain>
    </source>
</reference>
<evidence type="ECO:0000259" key="6">
    <source>
        <dbReference type="PROSITE" id="PS50015"/>
    </source>
</evidence>
<feature type="signal peptide" evidence="5">
    <location>
        <begin position="1"/>
        <end position="20"/>
    </location>
</feature>
<evidence type="ECO:0000256" key="1">
    <source>
        <dbReference type="ARBA" id="ARBA00022801"/>
    </source>
</evidence>
<keyword evidence="8" id="KW-1185">Reference proteome</keyword>
<dbReference type="Gene3D" id="3.60.21.10">
    <property type="match status" value="1"/>
</dbReference>
<feature type="chain" id="PRO_5008102182" evidence="5">
    <location>
        <begin position="21"/>
        <end position="707"/>
    </location>
</feature>
<dbReference type="EMBL" id="LSBJ02000002">
    <property type="protein sequence ID" value="OAQ70927.1"/>
    <property type="molecule type" value="Genomic_DNA"/>
</dbReference>
<evidence type="ECO:0000256" key="4">
    <source>
        <dbReference type="SAM" id="MobiDB-lite"/>
    </source>
</evidence>
<feature type="compositionally biased region" description="Low complexity" evidence="4">
    <location>
        <begin position="669"/>
        <end position="685"/>
    </location>
</feature>
<dbReference type="PROSITE" id="PS50015">
    <property type="entry name" value="SAP_B"/>
    <property type="match status" value="1"/>
</dbReference>
<keyword evidence="3" id="KW-0325">Glycoprotein</keyword>
<evidence type="ECO:0000256" key="5">
    <source>
        <dbReference type="SAM" id="SignalP"/>
    </source>
</evidence>
<evidence type="ECO:0000256" key="3">
    <source>
        <dbReference type="ARBA" id="ARBA00023180"/>
    </source>
</evidence>
<keyword evidence="1" id="KW-0378">Hydrolase</keyword>
<dbReference type="Proteomes" id="UP000078397">
    <property type="component" value="Unassembled WGS sequence"/>
</dbReference>